<organism evidence="3 4">
    <name type="scientific">Candidatus Egerieimonas intestinavium</name>
    <dbReference type="NCBI Taxonomy" id="2840777"/>
    <lineage>
        <taxon>Bacteria</taxon>
        <taxon>Bacillati</taxon>
        <taxon>Bacillota</taxon>
        <taxon>Clostridia</taxon>
        <taxon>Lachnospirales</taxon>
        <taxon>Lachnospiraceae</taxon>
        <taxon>Lachnospiraceae incertae sedis</taxon>
        <taxon>Candidatus Egerieimonas</taxon>
    </lineage>
</organism>
<evidence type="ECO:0000313" key="3">
    <source>
        <dbReference type="EMBL" id="HIR92150.1"/>
    </source>
</evidence>
<proteinExistence type="predicted"/>
<dbReference type="InterPro" id="IPR004509">
    <property type="entry name" value="Competence_ComEA_HhH"/>
</dbReference>
<sequence length="220" mass="23820">MKKRKRSFFAGLLLLLLLSGCGREEPRLILEDSAGEDSPKEQGETPESEASENLPEGNPDESAGTEDQSPQADGEGQGKKSLLVYVCGAVASPGVYQLEPGARVYQAIEAAGGLTPEADPTGINQARELTDGEQITVYRLGETVPPAREGQSMEQQDTRVNLNTAGKEELMTLTGIGETRAQAIIDYRQEHGPFASTEDLMQVDGIKEKTWEKIKEEITV</sequence>
<dbReference type="Proteomes" id="UP000886841">
    <property type="component" value="Unassembled WGS sequence"/>
</dbReference>
<dbReference type="Pfam" id="PF10531">
    <property type="entry name" value="SLBB"/>
    <property type="match status" value="1"/>
</dbReference>
<dbReference type="Pfam" id="PF12836">
    <property type="entry name" value="HHH_3"/>
    <property type="match status" value="1"/>
</dbReference>
<dbReference type="PANTHER" id="PTHR21180:SF32">
    <property type="entry name" value="ENDONUCLEASE_EXONUCLEASE_PHOSPHATASE FAMILY DOMAIN-CONTAINING PROTEIN 1"/>
    <property type="match status" value="1"/>
</dbReference>
<dbReference type="NCBIfam" id="TIGR00426">
    <property type="entry name" value="competence protein ComEA helix-hairpin-helix repeat region"/>
    <property type="match status" value="1"/>
</dbReference>
<feature type="region of interest" description="Disordered" evidence="1">
    <location>
        <begin position="28"/>
        <end position="78"/>
    </location>
</feature>
<reference evidence="3" key="2">
    <citation type="journal article" date="2021" name="PeerJ">
        <title>Extensive microbial diversity within the chicken gut microbiome revealed by metagenomics and culture.</title>
        <authorList>
            <person name="Gilroy R."/>
            <person name="Ravi A."/>
            <person name="Getino M."/>
            <person name="Pursley I."/>
            <person name="Horton D.L."/>
            <person name="Alikhan N.F."/>
            <person name="Baker D."/>
            <person name="Gharbi K."/>
            <person name="Hall N."/>
            <person name="Watson M."/>
            <person name="Adriaenssens E.M."/>
            <person name="Foster-Nyarko E."/>
            <person name="Jarju S."/>
            <person name="Secka A."/>
            <person name="Antonio M."/>
            <person name="Oren A."/>
            <person name="Chaudhuri R.R."/>
            <person name="La Ragione R."/>
            <person name="Hildebrand F."/>
            <person name="Pallen M.J."/>
        </authorList>
    </citation>
    <scope>NUCLEOTIDE SEQUENCE</scope>
    <source>
        <strain evidence="3">ChiSxjej1B13-7041</strain>
    </source>
</reference>
<name>A0A9D1EHM8_9FIRM</name>
<dbReference type="InterPro" id="IPR010994">
    <property type="entry name" value="RuvA_2-like"/>
</dbReference>
<dbReference type="SUPFAM" id="SSF47781">
    <property type="entry name" value="RuvA domain 2-like"/>
    <property type="match status" value="1"/>
</dbReference>
<dbReference type="GO" id="GO:0015627">
    <property type="term" value="C:type II protein secretion system complex"/>
    <property type="evidence" value="ECO:0007669"/>
    <property type="project" value="TreeGrafter"/>
</dbReference>
<dbReference type="AlphaFoldDB" id="A0A9D1EHM8"/>
<dbReference type="InterPro" id="IPR003583">
    <property type="entry name" value="Hlx-hairpin-Hlx_DNA-bd_motif"/>
</dbReference>
<dbReference type="EMBL" id="DVHU01000016">
    <property type="protein sequence ID" value="HIR92150.1"/>
    <property type="molecule type" value="Genomic_DNA"/>
</dbReference>
<protein>
    <submittedName>
        <fullName evidence="3">ComEA family DNA-binding protein</fullName>
    </submittedName>
</protein>
<dbReference type="GO" id="GO:0006281">
    <property type="term" value="P:DNA repair"/>
    <property type="evidence" value="ECO:0007669"/>
    <property type="project" value="InterPro"/>
</dbReference>
<dbReference type="InterPro" id="IPR019554">
    <property type="entry name" value="Soluble_ligand-bd"/>
</dbReference>
<feature type="domain" description="Helix-hairpin-helix DNA-binding motif class 1" evidence="2">
    <location>
        <begin position="168"/>
        <end position="187"/>
    </location>
</feature>
<gene>
    <name evidence="3" type="ORF">IAB98_01850</name>
</gene>
<dbReference type="PROSITE" id="PS51257">
    <property type="entry name" value="PROKAR_LIPOPROTEIN"/>
    <property type="match status" value="1"/>
</dbReference>
<dbReference type="GO" id="GO:0003677">
    <property type="term" value="F:DNA binding"/>
    <property type="evidence" value="ECO:0007669"/>
    <property type="project" value="UniProtKB-KW"/>
</dbReference>
<evidence type="ECO:0000256" key="1">
    <source>
        <dbReference type="SAM" id="MobiDB-lite"/>
    </source>
</evidence>
<dbReference type="SMART" id="SM00278">
    <property type="entry name" value="HhH1"/>
    <property type="match status" value="2"/>
</dbReference>
<evidence type="ECO:0000259" key="2">
    <source>
        <dbReference type="SMART" id="SM00278"/>
    </source>
</evidence>
<dbReference type="InterPro" id="IPR051675">
    <property type="entry name" value="Endo/Exo/Phosphatase_dom_1"/>
</dbReference>
<dbReference type="Gene3D" id="1.10.150.310">
    <property type="entry name" value="Tex RuvX-like domain-like"/>
    <property type="match status" value="1"/>
</dbReference>
<comment type="caution">
    <text evidence="3">The sequence shown here is derived from an EMBL/GenBank/DDBJ whole genome shotgun (WGS) entry which is preliminary data.</text>
</comment>
<reference evidence="3" key="1">
    <citation type="submission" date="2020-10" db="EMBL/GenBank/DDBJ databases">
        <authorList>
            <person name="Gilroy R."/>
        </authorList>
    </citation>
    <scope>NUCLEOTIDE SEQUENCE</scope>
    <source>
        <strain evidence="3">ChiSxjej1B13-7041</strain>
    </source>
</reference>
<keyword evidence="3" id="KW-0238">DNA-binding</keyword>
<evidence type="ECO:0000313" key="4">
    <source>
        <dbReference type="Proteomes" id="UP000886841"/>
    </source>
</evidence>
<accession>A0A9D1EHM8</accession>
<dbReference type="PANTHER" id="PTHR21180">
    <property type="entry name" value="ENDONUCLEASE/EXONUCLEASE/PHOSPHATASE FAMILY DOMAIN-CONTAINING PROTEIN 1"/>
    <property type="match status" value="1"/>
</dbReference>
<dbReference type="GO" id="GO:0015628">
    <property type="term" value="P:protein secretion by the type II secretion system"/>
    <property type="evidence" value="ECO:0007669"/>
    <property type="project" value="TreeGrafter"/>
</dbReference>
<feature type="domain" description="Helix-hairpin-helix DNA-binding motif class 1" evidence="2">
    <location>
        <begin position="198"/>
        <end position="217"/>
    </location>
</feature>
<dbReference type="Gene3D" id="3.10.560.10">
    <property type="entry name" value="Outer membrane lipoprotein wza domain like"/>
    <property type="match status" value="1"/>
</dbReference>